<keyword evidence="1" id="KW-1133">Transmembrane helix</keyword>
<dbReference type="EMBL" id="OZ023706">
    <property type="protein sequence ID" value="CAK9877104.1"/>
    <property type="molecule type" value="Genomic_DNA"/>
</dbReference>
<protein>
    <submittedName>
        <fullName evidence="2">Uncharacterized protein</fullName>
    </submittedName>
</protein>
<evidence type="ECO:0000313" key="3">
    <source>
        <dbReference type="Proteomes" id="UP001497522"/>
    </source>
</evidence>
<evidence type="ECO:0000313" key="2">
    <source>
        <dbReference type="EMBL" id="CAK9877104.1"/>
    </source>
</evidence>
<sequence>MAMATWSCNGASSRCYSTASSRCYNTASSQRYNDAARVTAALRRYCNTCHGSVTALLQHASWQRYCSSHRYGGLRHGNAIAARIATAACVAATLLQLALLRRLASRQRCYSSRRSDTIYSRCCSNVAALL</sequence>
<accession>A0ABP1BMT9</accession>
<feature type="transmembrane region" description="Helical" evidence="1">
    <location>
        <begin position="80"/>
        <end position="100"/>
    </location>
</feature>
<gene>
    <name evidence="2" type="ORF">CSSPJE1EN2_LOCUS19146</name>
</gene>
<proteinExistence type="predicted"/>
<keyword evidence="1" id="KW-0812">Transmembrane</keyword>
<name>A0ABP1BMT9_9BRYO</name>
<dbReference type="Proteomes" id="UP001497522">
    <property type="component" value="Chromosome 5"/>
</dbReference>
<organism evidence="2 3">
    <name type="scientific">Sphagnum jensenii</name>
    <dbReference type="NCBI Taxonomy" id="128206"/>
    <lineage>
        <taxon>Eukaryota</taxon>
        <taxon>Viridiplantae</taxon>
        <taxon>Streptophyta</taxon>
        <taxon>Embryophyta</taxon>
        <taxon>Bryophyta</taxon>
        <taxon>Sphagnophytina</taxon>
        <taxon>Sphagnopsida</taxon>
        <taxon>Sphagnales</taxon>
        <taxon>Sphagnaceae</taxon>
        <taxon>Sphagnum</taxon>
    </lineage>
</organism>
<keyword evidence="3" id="KW-1185">Reference proteome</keyword>
<keyword evidence="1" id="KW-0472">Membrane</keyword>
<reference evidence="2" key="1">
    <citation type="submission" date="2024-03" db="EMBL/GenBank/DDBJ databases">
        <authorList>
            <consortium name="ELIXIR-Norway"/>
            <consortium name="Elixir Norway"/>
        </authorList>
    </citation>
    <scope>NUCLEOTIDE SEQUENCE</scope>
</reference>
<evidence type="ECO:0000256" key="1">
    <source>
        <dbReference type="SAM" id="Phobius"/>
    </source>
</evidence>